<keyword evidence="10" id="KW-0472">Membrane</keyword>
<accession>A0A8B0LMS1</accession>
<dbReference type="InterPro" id="IPR000483">
    <property type="entry name" value="Cys-rich_flank_reg_C"/>
</dbReference>
<dbReference type="InterPro" id="IPR003591">
    <property type="entry name" value="Leu-rich_rpt_typical-subtyp"/>
</dbReference>
<keyword evidence="3 14" id="KW-0399">Innate immunity</keyword>
<organism evidence="18">
    <name type="scientific">Thamnaconus modestus</name>
    <name type="common">Black scraper</name>
    <name type="synonym">Monacanthus modestus</name>
    <dbReference type="NCBI Taxonomy" id="325629"/>
    <lineage>
        <taxon>Eukaryota</taxon>
        <taxon>Metazoa</taxon>
        <taxon>Chordata</taxon>
        <taxon>Craniata</taxon>
        <taxon>Vertebrata</taxon>
        <taxon>Euteleostomi</taxon>
        <taxon>Actinopterygii</taxon>
        <taxon>Neopterygii</taxon>
        <taxon>Teleostei</taxon>
        <taxon>Neoteleostei</taxon>
        <taxon>Acanthomorphata</taxon>
        <taxon>Eupercaria</taxon>
        <taxon>Tetraodontiformes</taxon>
        <taxon>Monacanthidae</taxon>
        <taxon>Thamnaconus</taxon>
    </lineage>
</organism>
<dbReference type="GO" id="GO:0045087">
    <property type="term" value="P:innate immune response"/>
    <property type="evidence" value="ECO:0007669"/>
    <property type="project" value="UniProtKB-UniRule"/>
</dbReference>
<comment type="subcellular location">
    <subcellularLocation>
        <location evidence="1">Membrane</location>
        <topology evidence="1">Single-pass type I membrane protein</topology>
    </subcellularLocation>
</comment>
<evidence type="ECO:0000313" key="18">
    <source>
        <dbReference type="EMBL" id="QTW05393.1"/>
    </source>
</evidence>
<evidence type="ECO:0000256" key="1">
    <source>
        <dbReference type="ARBA" id="ARBA00004479"/>
    </source>
</evidence>
<dbReference type="GO" id="GO:0005886">
    <property type="term" value="C:plasma membrane"/>
    <property type="evidence" value="ECO:0007669"/>
    <property type="project" value="TreeGrafter"/>
</dbReference>
<protein>
    <submittedName>
        <fullName evidence="18">Toll-like receptor 1</fullName>
    </submittedName>
</protein>
<evidence type="ECO:0000256" key="10">
    <source>
        <dbReference type="ARBA" id="ARBA00023136"/>
    </source>
</evidence>
<dbReference type="PROSITE" id="PS50104">
    <property type="entry name" value="TIR"/>
    <property type="match status" value="1"/>
</dbReference>
<evidence type="ECO:0000259" key="17">
    <source>
        <dbReference type="PROSITE" id="PS50104"/>
    </source>
</evidence>
<evidence type="ECO:0000256" key="13">
    <source>
        <dbReference type="ARBA" id="ARBA00023198"/>
    </source>
</evidence>
<evidence type="ECO:0000256" key="4">
    <source>
        <dbReference type="ARBA" id="ARBA00022614"/>
    </source>
</evidence>
<dbReference type="AlphaFoldDB" id="A0A8B0LMS1"/>
<proteinExistence type="evidence at transcript level"/>
<dbReference type="PROSITE" id="PS51450">
    <property type="entry name" value="LRR"/>
    <property type="match status" value="3"/>
</dbReference>
<evidence type="ECO:0000256" key="6">
    <source>
        <dbReference type="ARBA" id="ARBA00022729"/>
    </source>
</evidence>
<keyword evidence="7" id="KW-0677">Repeat</keyword>
<dbReference type="Pfam" id="PF13855">
    <property type="entry name" value="LRR_8"/>
    <property type="match status" value="1"/>
</dbReference>
<comment type="similarity">
    <text evidence="2 14">Belongs to the Toll-like receptor family.</text>
</comment>
<keyword evidence="15" id="KW-1015">Disulfide bond</keyword>
<name>A0A8B0LMS1_THAMO</name>
<keyword evidence="9" id="KW-1133">Transmembrane helix</keyword>
<dbReference type="SMART" id="SM00369">
    <property type="entry name" value="LRR_TYP"/>
    <property type="match status" value="5"/>
</dbReference>
<dbReference type="SUPFAM" id="SSF52058">
    <property type="entry name" value="L domain-like"/>
    <property type="match status" value="1"/>
</dbReference>
<dbReference type="Pfam" id="PF01582">
    <property type="entry name" value="TIR"/>
    <property type="match status" value="1"/>
</dbReference>
<evidence type="ECO:0000256" key="14">
    <source>
        <dbReference type="PIRNR" id="PIRNR037595"/>
    </source>
</evidence>
<dbReference type="GO" id="GO:0002224">
    <property type="term" value="P:toll-like receptor signaling pathway"/>
    <property type="evidence" value="ECO:0007669"/>
    <property type="project" value="InterPro"/>
</dbReference>
<dbReference type="InterPro" id="IPR035897">
    <property type="entry name" value="Toll_tir_struct_dom_sf"/>
</dbReference>
<dbReference type="PANTHER" id="PTHR24365">
    <property type="entry name" value="TOLL-LIKE RECEPTOR"/>
    <property type="match status" value="1"/>
</dbReference>
<evidence type="ECO:0000256" key="15">
    <source>
        <dbReference type="PIRSR" id="PIRSR037595-2"/>
    </source>
</evidence>
<dbReference type="GO" id="GO:0006954">
    <property type="term" value="P:inflammatory response"/>
    <property type="evidence" value="ECO:0007669"/>
    <property type="project" value="UniProtKB-UniRule"/>
</dbReference>
<evidence type="ECO:0000256" key="7">
    <source>
        <dbReference type="ARBA" id="ARBA00022737"/>
    </source>
</evidence>
<dbReference type="PRINTS" id="PR01537">
    <property type="entry name" value="INTRLKN1R1F"/>
</dbReference>
<dbReference type="FunFam" id="3.40.50.10140:FF:000001">
    <property type="entry name" value="Toll-like receptor 2"/>
    <property type="match status" value="1"/>
</dbReference>
<dbReference type="InterPro" id="IPR032675">
    <property type="entry name" value="LRR_dom_sf"/>
</dbReference>
<reference evidence="18" key="1">
    <citation type="submission" date="2021-01" db="EMBL/GenBank/DDBJ databases">
        <authorList>
            <person name="Han F."/>
            <person name="Zhang Y."/>
            <person name="Gao T."/>
        </authorList>
    </citation>
    <scope>NUCLEOTIDE SEQUENCE</scope>
</reference>
<feature type="domain" description="TIR" evidence="17">
    <location>
        <begin position="644"/>
        <end position="787"/>
    </location>
</feature>
<keyword evidence="11 14" id="KW-0675">Receptor</keyword>
<dbReference type="InterPro" id="IPR017241">
    <property type="entry name" value="Toll-like_receptor"/>
</dbReference>
<keyword evidence="13 14" id="KW-0395">Inflammatory response</keyword>
<dbReference type="InterPro" id="IPR001611">
    <property type="entry name" value="Leu-rich_rpt"/>
</dbReference>
<sequence>MRTVTGAFMAAATLLGFLLGASFAQDIVNLSSKNLSAVPDDLPPMVEFLDLSCNRITALHTGDFKNTTSLRFLNMSWNSLGEIHPQTFLRTPLLESLDLSHNGLRNLSGQHFLLHTQNLRMLNLTHNEFFSMRLGSEFASLVKLTGLALGAKNINVGDFRNIGEFKLRKLCLSFDENPAYETGSLKDVQARRLQIALGGDPSIFHKMIDDALRHFEEVELLNLTGGYKNLSQQLTKWPEIYTSHLYIKYLSIDWKDMTDLVNTCLQISIPHLTTSDIALYKLPYKDSPVVKTSNTTSFTANRVEVKNFFFDQEAVYDFFINMPVTKFALTEISLIHMTCPKSESPIRQVDFSHCALSDSIFSRVEDFKILECETLVNVWKLNLVGNNLKSFKVLSERLQHMKSLQYLDASLNLLVYDGLEECLWPSNITKMTLNYNTLTETVFNCLPNEIETLALQNNEISVVPSSVLKLEKLLVLNLGGNRLRDLPVCDRFPGLSVLLLNLNSLHALSVQNIGSCPKLKTLDVSENPFICTCPLRSFLSLGAKFEKDNNHTGIDLVGWPSAYHCAYPEALRNSTLNTVTILEISCNTALLAATILCPAVALILASLLLCHRFDIPWYLNMIWVWTRAKHRARVRARREDHAGVEFHAFVSYSQHDAEWVQNSLLPNLEGPAGGLRICHHEKHFVPGKTIVQNIIACVEKSKRSVFVLSGHFVKSEWCHYELYFASHQHLSQGSDSVVLVLLEPLPQYLIPSKYYQLKSMMGRHTYLEWPQDRAKHRLFWANLRAALQANLPTAVVAEQQE</sequence>
<feature type="signal peptide" evidence="16">
    <location>
        <begin position="1"/>
        <end position="24"/>
    </location>
</feature>
<evidence type="ECO:0000256" key="16">
    <source>
        <dbReference type="SAM" id="SignalP"/>
    </source>
</evidence>
<dbReference type="SMART" id="SM00255">
    <property type="entry name" value="TIR"/>
    <property type="match status" value="1"/>
</dbReference>
<evidence type="ECO:0000256" key="9">
    <source>
        <dbReference type="ARBA" id="ARBA00022989"/>
    </source>
</evidence>
<feature type="chain" id="PRO_5032429031" evidence="16">
    <location>
        <begin position="25"/>
        <end position="801"/>
    </location>
</feature>
<feature type="disulfide bond" evidence="15">
    <location>
        <begin position="422"/>
        <end position="445"/>
    </location>
</feature>
<keyword evidence="8 14" id="KW-0391">Immunity</keyword>
<dbReference type="Gene3D" id="3.80.10.10">
    <property type="entry name" value="Ribonuclease Inhibitor"/>
    <property type="match status" value="1"/>
</dbReference>
<keyword evidence="4" id="KW-0433">Leucine-rich repeat</keyword>
<evidence type="ECO:0000256" key="2">
    <source>
        <dbReference type="ARBA" id="ARBA00009634"/>
    </source>
</evidence>
<keyword evidence="5" id="KW-0812">Transmembrane</keyword>
<evidence type="ECO:0000256" key="5">
    <source>
        <dbReference type="ARBA" id="ARBA00022692"/>
    </source>
</evidence>
<keyword evidence="6 16" id="KW-0732">Signal</keyword>
<evidence type="ECO:0000256" key="11">
    <source>
        <dbReference type="ARBA" id="ARBA00023170"/>
    </source>
</evidence>
<keyword evidence="12" id="KW-0325">Glycoprotein</keyword>
<dbReference type="Gene3D" id="3.40.50.10140">
    <property type="entry name" value="Toll/interleukin-1 receptor homology (TIR) domain"/>
    <property type="match status" value="1"/>
</dbReference>
<dbReference type="SUPFAM" id="SSF52200">
    <property type="entry name" value="Toll/Interleukin receptor TIR domain"/>
    <property type="match status" value="1"/>
</dbReference>
<dbReference type="PIRSF" id="PIRSF037595">
    <property type="entry name" value="Toll-like_receptor"/>
    <property type="match status" value="1"/>
</dbReference>
<dbReference type="EMBL" id="MW557609">
    <property type="protein sequence ID" value="QTW05393.1"/>
    <property type="molecule type" value="mRNA"/>
</dbReference>
<evidence type="ECO:0000256" key="3">
    <source>
        <dbReference type="ARBA" id="ARBA00022588"/>
    </source>
</evidence>
<dbReference type="GO" id="GO:0004888">
    <property type="term" value="F:transmembrane signaling receptor activity"/>
    <property type="evidence" value="ECO:0007669"/>
    <property type="project" value="InterPro"/>
</dbReference>
<evidence type="ECO:0000256" key="8">
    <source>
        <dbReference type="ARBA" id="ARBA00022859"/>
    </source>
</evidence>
<dbReference type="InterPro" id="IPR000157">
    <property type="entry name" value="TIR_dom"/>
</dbReference>
<evidence type="ECO:0000256" key="12">
    <source>
        <dbReference type="ARBA" id="ARBA00023180"/>
    </source>
</evidence>
<dbReference type="PANTHER" id="PTHR24365:SF422">
    <property type="entry name" value="TOLL-LIKE RECEPTOR 6"/>
    <property type="match status" value="1"/>
</dbReference>
<dbReference type="SMART" id="SM00082">
    <property type="entry name" value="LRRCT"/>
    <property type="match status" value="1"/>
</dbReference>